<dbReference type="AlphaFoldDB" id="A0A0E9W5V9"/>
<feature type="compositionally biased region" description="Polar residues" evidence="1">
    <location>
        <begin position="1"/>
        <end position="10"/>
    </location>
</feature>
<name>A0A0E9W5V9_ANGAN</name>
<reference evidence="2" key="1">
    <citation type="submission" date="2014-11" db="EMBL/GenBank/DDBJ databases">
        <authorList>
            <person name="Amaro Gonzalez C."/>
        </authorList>
    </citation>
    <scope>NUCLEOTIDE SEQUENCE</scope>
</reference>
<evidence type="ECO:0000256" key="1">
    <source>
        <dbReference type="SAM" id="MobiDB-lite"/>
    </source>
</evidence>
<protein>
    <submittedName>
        <fullName evidence="2">Uncharacterized protein</fullName>
    </submittedName>
</protein>
<organism evidence="2">
    <name type="scientific">Anguilla anguilla</name>
    <name type="common">European freshwater eel</name>
    <name type="synonym">Muraena anguilla</name>
    <dbReference type="NCBI Taxonomy" id="7936"/>
    <lineage>
        <taxon>Eukaryota</taxon>
        <taxon>Metazoa</taxon>
        <taxon>Chordata</taxon>
        <taxon>Craniata</taxon>
        <taxon>Vertebrata</taxon>
        <taxon>Euteleostomi</taxon>
        <taxon>Actinopterygii</taxon>
        <taxon>Neopterygii</taxon>
        <taxon>Teleostei</taxon>
        <taxon>Anguilliformes</taxon>
        <taxon>Anguillidae</taxon>
        <taxon>Anguilla</taxon>
    </lineage>
</organism>
<sequence>MNVTETQSSDPLFPKKKRKRQQKKKKPTAGGKPLKSGSGPVISVDLKMESNLPATVQLISPTLFYGWERNDCRATLALPACSSAWGPWGRI</sequence>
<feature type="compositionally biased region" description="Basic residues" evidence="1">
    <location>
        <begin position="14"/>
        <end position="27"/>
    </location>
</feature>
<reference evidence="2" key="2">
    <citation type="journal article" date="2015" name="Fish Shellfish Immunol.">
        <title>Early steps in the European eel (Anguilla anguilla)-Vibrio vulnificus interaction in the gills: Role of the RtxA13 toxin.</title>
        <authorList>
            <person name="Callol A."/>
            <person name="Pajuelo D."/>
            <person name="Ebbesson L."/>
            <person name="Teles M."/>
            <person name="MacKenzie S."/>
            <person name="Amaro C."/>
        </authorList>
    </citation>
    <scope>NUCLEOTIDE SEQUENCE</scope>
</reference>
<evidence type="ECO:0000313" key="2">
    <source>
        <dbReference type="EMBL" id="JAH85727.1"/>
    </source>
</evidence>
<accession>A0A0E9W5V9</accession>
<dbReference type="EMBL" id="GBXM01022850">
    <property type="protein sequence ID" value="JAH85727.1"/>
    <property type="molecule type" value="Transcribed_RNA"/>
</dbReference>
<feature type="region of interest" description="Disordered" evidence="1">
    <location>
        <begin position="1"/>
        <end position="40"/>
    </location>
</feature>
<proteinExistence type="predicted"/>